<organism evidence="1 2">
    <name type="scientific">Candidatus Kaiserbacteria bacterium GW2011_GWA2_58_9</name>
    <dbReference type="NCBI Taxonomy" id="1618672"/>
    <lineage>
        <taxon>Bacteria</taxon>
        <taxon>Candidatus Kaiseribacteriota</taxon>
    </lineage>
</organism>
<evidence type="ECO:0000313" key="2">
    <source>
        <dbReference type="Proteomes" id="UP000034789"/>
    </source>
</evidence>
<protein>
    <submittedName>
        <fullName evidence="1">Capsular polysaccharide biosynthesis protein</fullName>
    </submittedName>
</protein>
<evidence type="ECO:0000313" key="1">
    <source>
        <dbReference type="EMBL" id="KKW47171.1"/>
    </source>
</evidence>
<dbReference type="Pfam" id="PF05159">
    <property type="entry name" value="Capsule_synth"/>
    <property type="match status" value="1"/>
</dbReference>
<dbReference type="InterPro" id="IPR007833">
    <property type="entry name" value="Capsule_polysaccharide_synth"/>
</dbReference>
<dbReference type="EMBL" id="LCSD01000019">
    <property type="protein sequence ID" value="KKW47171.1"/>
    <property type="molecule type" value="Genomic_DNA"/>
</dbReference>
<proteinExistence type="predicted"/>
<accession>A0A0G1YV98</accession>
<gene>
    <name evidence="1" type="ORF">UY98_C0019G0015</name>
</gene>
<dbReference type="Proteomes" id="UP000034789">
    <property type="component" value="Unassembled WGS sequence"/>
</dbReference>
<reference evidence="1 2" key="1">
    <citation type="journal article" date="2015" name="Nature">
        <title>rRNA introns, odd ribosomes, and small enigmatic genomes across a large radiation of phyla.</title>
        <authorList>
            <person name="Brown C.T."/>
            <person name="Hug L.A."/>
            <person name="Thomas B.C."/>
            <person name="Sharon I."/>
            <person name="Castelle C.J."/>
            <person name="Singh A."/>
            <person name="Wilkins M.J."/>
            <person name="Williams K.H."/>
            <person name="Banfield J.F."/>
        </authorList>
    </citation>
    <scope>NUCLEOTIDE SEQUENCE [LARGE SCALE GENOMIC DNA]</scope>
</reference>
<dbReference type="GO" id="GO:0015774">
    <property type="term" value="P:polysaccharide transport"/>
    <property type="evidence" value="ECO:0007669"/>
    <property type="project" value="InterPro"/>
</dbReference>
<sequence>MKIMLIWPMPAPEVKILLDRIERAGHEIVYWVGEWPVSHLSPNGAVFHDHYDAWDARPAETFAQEAFPPPSAELIASMYETESLILTMMNKRYDKAPVDERKHIYYTMLGYWDAVLDRLKPEAIIFNDIPHSIYSNIIHDLAKRRGIPRISFEDTWVALRLLSYGDFWKGSDGLRVAIKRAQKRGITLSDLGEELRSYYVVNTREKPGTVPTYLMDQKNMAEGAGLARHRAHIAFSAIRSGLIFRLVLRYVSRLLQKNLRDEYGKLQKPADLQKPFVYFPLSFQPERTTSPQGGVYHDQILAVETLACALPPGWRIYVKEHPSQWWVRGKTRYSSTRYRGYYERIARISRVTLVPSATSSFELIRRARAIATVTGTAGWEALLQGKRPLIFGLPWYRDCPGLFVVRSSEECKAAFSELQKNGSVAGSEILAFLKALEEMSVRAHIGTPTGESPHINNEDNMRAISEAVCVELKGWK</sequence>
<dbReference type="AlphaFoldDB" id="A0A0G1YV98"/>
<name>A0A0G1YV98_9BACT</name>
<dbReference type="GO" id="GO:0000271">
    <property type="term" value="P:polysaccharide biosynthetic process"/>
    <property type="evidence" value="ECO:0007669"/>
    <property type="project" value="InterPro"/>
</dbReference>
<comment type="caution">
    <text evidence="1">The sequence shown here is derived from an EMBL/GenBank/DDBJ whole genome shotgun (WGS) entry which is preliminary data.</text>
</comment>